<sequence>MLPFYEVQAKDLRVFHLVARQLTFPAHLHRNIEILYVFSGVQYLEIEGKAYAVQAGEGAIIFPDMVHRYYKQGEQPADAVLILCNPQLLGGVFPDFEKFQPLTPYLSNEKIPEEAVYALKHIRKKDEFAVKLGWIYVIMSHLLPHMELRQRKRIPVPDMSKKMIEYVAEHFTEPITLDSLAAELCVSKYYISHIFSDRIKMNFRQYLGLLRAEYAAKLIRTTDAALSAVSSNAGFDSQRTFNRVFHAKYGMSPREYRNHVRQTNH</sequence>
<name>F8F6L0_PAEMK</name>
<dbReference type="EMBL" id="CP002869">
    <property type="protein sequence ID" value="AEI42964.1"/>
    <property type="molecule type" value="Genomic_DNA"/>
</dbReference>
<dbReference type="InterPro" id="IPR037923">
    <property type="entry name" value="HTH-like"/>
</dbReference>
<evidence type="ECO:0000256" key="3">
    <source>
        <dbReference type="ARBA" id="ARBA00023163"/>
    </source>
</evidence>
<proteinExistence type="predicted"/>
<dbReference type="InterPro" id="IPR020449">
    <property type="entry name" value="Tscrpt_reg_AraC-type_HTH"/>
</dbReference>
<dbReference type="Proteomes" id="UP000006620">
    <property type="component" value="Chromosome"/>
</dbReference>
<dbReference type="InterPro" id="IPR009057">
    <property type="entry name" value="Homeodomain-like_sf"/>
</dbReference>
<dbReference type="Gene3D" id="2.60.120.10">
    <property type="entry name" value="Jelly Rolls"/>
    <property type="match status" value="1"/>
</dbReference>
<dbReference type="AlphaFoldDB" id="F8F6L0"/>
<dbReference type="SUPFAM" id="SSF51215">
    <property type="entry name" value="Regulatory protein AraC"/>
    <property type="match status" value="1"/>
</dbReference>
<dbReference type="SMART" id="SM00342">
    <property type="entry name" value="HTH_ARAC"/>
    <property type="match status" value="1"/>
</dbReference>
<dbReference type="HOGENOM" id="CLU_000445_88_3_9"/>
<gene>
    <name evidence="5" type="ordered locus">KNP414_04433</name>
</gene>
<protein>
    <submittedName>
        <fullName evidence="5">Putative transcriptional regulator YfiF</fullName>
    </submittedName>
</protein>
<dbReference type="KEGG" id="pms:KNP414_04433"/>
<reference evidence="5 6" key="2">
    <citation type="journal article" date="2013" name="Genome Announc.">
        <title>Genome Sequence of Growth-Improving Paenibacillus mucilaginosus Strain KNP414.</title>
        <authorList>
            <person name="Lu J.J."/>
            <person name="Wang J.F."/>
            <person name="Hu X.F."/>
        </authorList>
    </citation>
    <scope>NUCLEOTIDE SEQUENCE [LARGE SCALE GENOMIC DNA]</scope>
    <source>
        <strain evidence="5 6">KNP414</strain>
    </source>
</reference>
<keyword evidence="1" id="KW-0805">Transcription regulation</keyword>
<dbReference type="PATRIC" id="fig|1036673.3.peg.4073"/>
<dbReference type="Pfam" id="PF12833">
    <property type="entry name" value="HTH_18"/>
    <property type="match status" value="1"/>
</dbReference>
<dbReference type="GO" id="GO:0003700">
    <property type="term" value="F:DNA-binding transcription factor activity"/>
    <property type="evidence" value="ECO:0007669"/>
    <property type="project" value="InterPro"/>
</dbReference>
<dbReference type="Pfam" id="PF02311">
    <property type="entry name" value="AraC_binding"/>
    <property type="match status" value="1"/>
</dbReference>
<dbReference type="SUPFAM" id="SSF46689">
    <property type="entry name" value="Homeodomain-like"/>
    <property type="match status" value="2"/>
</dbReference>
<dbReference type="GO" id="GO:0043565">
    <property type="term" value="F:sequence-specific DNA binding"/>
    <property type="evidence" value="ECO:0007669"/>
    <property type="project" value="InterPro"/>
</dbReference>
<dbReference type="PANTHER" id="PTHR43280:SF2">
    <property type="entry name" value="HTH-TYPE TRANSCRIPTIONAL REGULATOR EXSA"/>
    <property type="match status" value="1"/>
</dbReference>
<dbReference type="PROSITE" id="PS01124">
    <property type="entry name" value="HTH_ARAC_FAMILY_2"/>
    <property type="match status" value="1"/>
</dbReference>
<dbReference type="InterPro" id="IPR018060">
    <property type="entry name" value="HTH_AraC"/>
</dbReference>
<organism evidence="5 6">
    <name type="scientific">Paenibacillus mucilaginosus (strain KNP414)</name>
    <dbReference type="NCBI Taxonomy" id="1036673"/>
    <lineage>
        <taxon>Bacteria</taxon>
        <taxon>Bacillati</taxon>
        <taxon>Bacillota</taxon>
        <taxon>Bacilli</taxon>
        <taxon>Bacillales</taxon>
        <taxon>Paenibacillaceae</taxon>
        <taxon>Paenibacillus</taxon>
    </lineage>
</organism>
<evidence type="ECO:0000256" key="1">
    <source>
        <dbReference type="ARBA" id="ARBA00023015"/>
    </source>
</evidence>
<dbReference type="Gene3D" id="1.10.10.60">
    <property type="entry name" value="Homeodomain-like"/>
    <property type="match status" value="2"/>
</dbReference>
<feature type="domain" description="HTH araC/xylS-type" evidence="4">
    <location>
        <begin position="161"/>
        <end position="259"/>
    </location>
</feature>
<dbReference type="InterPro" id="IPR014710">
    <property type="entry name" value="RmlC-like_jellyroll"/>
</dbReference>
<keyword evidence="2" id="KW-0238">DNA-binding</keyword>
<evidence type="ECO:0000313" key="6">
    <source>
        <dbReference type="Proteomes" id="UP000006620"/>
    </source>
</evidence>
<reference evidence="6" key="1">
    <citation type="submission" date="2011-06" db="EMBL/GenBank/DDBJ databases">
        <title>Complete genome sequence of Paenibacillus mucilaginosus KNP414.</title>
        <authorList>
            <person name="Wang J."/>
            <person name="Hu S."/>
            <person name="Hu X."/>
            <person name="Zhang B."/>
            <person name="Dong D."/>
            <person name="Zhang S."/>
            <person name="Zhao K."/>
            <person name="Wu D."/>
        </authorList>
    </citation>
    <scope>NUCLEOTIDE SEQUENCE [LARGE SCALE GENOMIC DNA]</scope>
    <source>
        <strain evidence="6">KNP414</strain>
    </source>
</reference>
<dbReference type="RefSeq" id="WP_013918118.1">
    <property type="nucleotide sequence ID" value="NC_015690.1"/>
</dbReference>
<accession>F8F6L0</accession>
<evidence type="ECO:0000256" key="2">
    <source>
        <dbReference type="ARBA" id="ARBA00023125"/>
    </source>
</evidence>
<keyword evidence="3" id="KW-0804">Transcription</keyword>
<dbReference type="PANTHER" id="PTHR43280">
    <property type="entry name" value="ARAC-FAMILY TRANSCRIPTIONAL REGULATOR"/>
    <property type="match status" value="1"/>
</dbReference>
<dbReference type="PRINTS" id="PR00032">
    <property type="entry name" value="HTHARAC"/>
</dbReference>
<evidence type="ECO:0000313" key="5">
    <source>
        <dbReference type="EMBL" id="AEI42964.1"/>
    </source>
</evidence>
<evidence type="ECO:0000259" key="4">
    <source>
        <dbReference type="PROSITE" id="PS01124"/>
    </source>
</evidence>
<dbReference type="InterPro" id="IPR003313">
    <property type="entry name" value="AraC-bd"/>
</dbReference>